<evidence type="ECO:0000313" key="2">
    <source>
        <dbReference type="Proteomes" id="UP000814033"/>
    </source>
</evidence>
<proteinExistence type="predicted"/>
<protein>
    <submittedName>
        <fullName evidence="1">Uncharacterized protein</fullName>
    </submittedName>
</protein>
<organism evidence="1 2">
    <name type="scientific">Auriscalpium vulgare</name>
    <dbReference type="NCBI Taxonomy" id="40419"/>
    <lineage>
        <taxon>Eukaryota</taxon>
        <taxon>Fungi</taxon>
        <taxon>Dikarya</taxon>
        <taxon>Basidiomycota</taxon>
        <taxon>Agaricomycotina</taxon>
        <taxon>Agaricomycetes</taxon>
        <taxon>Russulales</taxon>
        <taxon>Auriscalpiaceae</taxon>
        <taxon>Auriscalpium</taxon>
    </lineage>
</organism>
<gene>
    <name evidence="1" type="ORF">FA95DRAFT_1604703</name>
</gene>
<sequence length="558" mass="62000">MLSGLHPPTMDDVVLYAVANDPLVSPPTVLRNLQLINRKFRAMLNPHDNPRVHAQLFALKFDTAATTRRLPPDASLPIHLACELRTRFSALKCFRRHDIYDPVLPHAFLVAYIMLLEDDGKNIAHLEAAGLPALVEEYLIGRLHEGADEANGWPASTEMNSLAVTLFWQLTAQQGIVTESVDRRHSVVALLKPYALVGFRYPFLDASVDPMAVLGVNSTHHTPPVSAAPRRTIQYLGQELELHLPPISWHAMLSYFARLEMGKLVHAMQLPASRAVHPGPGMTVEDIDEYNTYCRTRAVPRCTVPGEPHLTRSRRHDPDWARALAPAPAHGLTPPPAGSYVPGVLTGNWQGTLLIPSMQEYAALQQGAWSDDALKYLARWPLFVTLEEHYRYADPMSTPKGDDWDDDSYLPLQSTWLPREDGMELYDPKSSHKVFYKTLMKERHDDAPKNIEPGFAPSGDKGKNANAGIVDVILSGTTQEHHGMAWGSYKFKGRVRLSDGLVVLAREPTDPRSGLGRALFIGYVLSGQNFVGRWRVPTDSSSASSAPYEGIWSLCKQA</sequence>
<reference evidence="1" key="2">
    <citation type="journal article" date="2022" name="New Phytol.">
        <title>Evolutionary transition to the ectomycorrhizal habit in the genomes of a hyperdiverse lineage of mushroom-forming fungi.</title>
        <authorList>
            <person name="Looney B."/>
            <person name="Miyauchi S."/>
            <person name="Morin E."/>
            <person name="Drula E."/>
            <person name="Courty P.E."/>
            <person name="Kohler A."/>
            <person name="Kuo A."/>
            <person name="LaButti K."/>
            <person name="Pangilinan J."/>
            <person name="Lipzen A."/>
            <person name="Riley R."/>
            <person name="Andreopoulos W."/>
            <person name="He G."/>
            <person name="Johnson J."/>
            <person name="Nolan M."/>
            <person name="Tritt A."/>
            <person name="Barry K.W."/>
            <person name="Grigoriev I.V."/>
            <person name="Nagy L.G."/>
            <person name="Hibbett D."/>
            <person name="Henrissat B."/>
            <person name="Matheny P.B."/>
            <person name="Labbe J."/>
            <person name="Martin F.M."/>
        </authorList>
    </citation>
    <scope>NUCLEOTIDE SEQUENCE</scope>
    <source>
        <strain evidence="1">FP105234-sp</strain>
    </source>
</reference>
<keyword evidence="2" id="KW-1185">Reference proteome</keyword>
<reference evidence="1" key="1">
    <citation type="submission" date="2021-02" db="EMBL/GenBank/DDBJ databases">
        <authorList>
            <consortium name="DOE Joint Genome Institute"/>
            <person name="Ahrendt S."/>
            <person name="Looney B.P."/>
            <person name="Miyauchi S."/>
            <person name="Morin E."/>
            <person name="Drula E."/>
            <person name="Courty P.E."/>
            <person name="Chicoki N."/>
            <person name="Fauchery L."/>
            <person name="Kohler A."/>
            <person name="Kuo A."/>
            <person name="Labutti K."/>
            <person name="Pangilinan J."/>
            <person name="Lipzen A."/>
            <person name="Riley R."/>
            <person name="Andreopoulos W."/>
            <person name="He G."/>
            <person name="Johnson J."/>
            <person name="Barry K.W."/>
            <person name="Grigoriev I.V."/>
            <person name="Nagy L."/>
            <person name="Hibbett D."/>
            <person name="Henrissat B."/>
            <person name="Matheny P.B."/>
            <person name="Labbe J."/>
            <person name="Martin F."/>
        </authorList>
    </citation>
    <scope>NUCLEOTIDE SEQUENCE</scope>
    <source>
        <strain evidence="1">FP105234-sp</strain>
    </source>
</reference>
<evidence type="ECO:0000313" key="1">
    <source>
        <dbReference type="EMBL" id="KAI0049023.1"/>
    </source>
</evidence>
<accession>A0ACB8RYT5</accession>
<dbReference type="EMBL" id="MU275878">
    <property type="protein sequence ID" value="KAI0049023.1"/>
    <property type="molecule type" value="Genomic_DNA"/>
</dbReference>
<comment type="caution">
    <text evidence="1">The sequence shown here is derived from an EMBL/GenBank/DDBJ whole genome shotgun (WGS) entry which is preliminary data.</text>
</comment>
<dbReference type="Proteomes" id="UP000814033">
    <property type="component" value="Unassembled WGS sequence"/>
</dbReference>
<name>A0ACB8RYT5_9AGAM</name>